<comment type="cofactor">
    <cofactor evidence="8">
        <name>Mg(2+)</name>
        <dbReference type="ChEBI" id="CHEBI:18420"/>
    </cofactor>
</comment>
<evidence type="ECO:0000256" key="4">
    <source>
        <dbReference type="ARBA" id="ARBA00022832"/>
    </source>
</evidence>
<sequence>MAIYGIGTDIVQVSRVAAVMKRTEGRFAEKVLGPDELRVYQARNARSEVRGLAFLATRFSAKEAFSKAIGLGMHWPMTWRALQTLNEPSGKPFVVASGELADWLAERRITARVTVSDERDYAVSFVIAETAETAQAGSSQADPAVE</sequence>
<dbReference type="Proteomes" id="UP000298656">
    <property type="component" value="Chromosome 1"/>
</dbReference>
<feature type="domain" description="4'-phosphopantetheinyl transferase" evidence="9">
    <location>
        <begin position="5"/>
        <end position="125"/>
    </location>
</feature>
<keyword evidence="7 8" id="KW-0275">Fatty acid biosynthesis</keyword>
<dbReference type="HAMAP" id="MF_00101">
    <property type="entry name" value="AcpS"/>
    <property type="match status" value="1"/>
</dbReference>
<evidence type="ECO:0000313" key="10">
    <source>
        <dbReference type="EMBL" id="QCP50461.1"/>
    </source>
</evidence>
<dbReference type="Gene3D" id="3.90.470.20">
    <property type="entry name" value="4'-phosphopantetheinyl transferase domain"/>
    <property type="match status" value="1"/>
</dbReference>
<dbReference type="InterPro" id="IPR008278">
    <property type="entry name" value="4-PPantetheinyl_Trfase_dom"/>
</dbReference>
<organism evidence="10 11">
    <name type="scientific">Trinickia violacea</name>
    <dbReference type="NCBI Taxonomy" id="2571746"/>
    <lineage>
        <taxon>Bacteria</taxon>
        <taxon>Pseudomonadati</taxon>
        <taxon>Pseudomonadota</taxon>
        <taxon>Betaproteobacteria</taxon>
        <taxon>Burkholderiales</taxon>
        <taxon>Burkholderiaceae</taxon>
        <taxon>Trinickia</taxon>
    </lineage>
</organism>
<evidence type="ECO:0000256" key="1">
    <source>
        <dbReference type="ARBA" id="ARBA00022516"/>
    </source>
</evidence>
<keyword evidence="5 8" id="KW-0460">Magnesium</keyword>
<dbReference type="GO" id="GO:0006633">
    <property type="term" value="P:fatty acid biosynthetic process"/>
    <property type="evidence" value="ECO:0007669"/>
    <property type="project" value="UniProtKB-UniRule"/>
</dbReference>
<reference evidence="10 11" key="1">
    <citation type="submission" date="2019-05" db="EMBL/GenBank/DDBJ databases">
        <title>Burkholderia sp. DHOD12, isolated from subtropical forest soil.</title>
        <authorList>
            <person name="Gao Z.-H."/>
            <person name="Qiu L.-H."/>
        </authorList>
    </citation>
    <scope>NUCLEOTIDE SEQUENCE [LARGE SCALE GENOMIC DNA]</scope>
    <source>
        <strain evidence="10 11">DHOD12</strain>
    </source>
</reference>
<dbReference type="InterPro" id="IPR002582">
    <property type="entry name" value="ACPS"/>
</dbReference>
<dbReference type="Pfam" id="PF01648">
    <property type="entry name" value="ACPS"/>
    <property type="match status" value="1"/>
</dbReference>
<evidence type="ECO:0000256" key="6">
    <source>
        <dbReference type="ARBA" id="ARBA00023098"/>
    </source>
</evidence>
<feature type="binding site" evidence="8">
    <location>
        <position position="63"/>
    </location>
    <ligand>
        <name>Mg(2+)</name>
        <dbReference type="ChEBI" id="CHEBI:18420"/>
    </ligand>
</feature>
<evidence type="ECO:0000259" key="9">
    <source>
        <dbReference type="Pfam" id="PF01648"/>
    </source>
</evidence>
<comment type="function">
    <text evidence="8">Transfers the 4'-phosphopantetheine moiety from coenzyme A to a Ser of acyl-carrier-protein.</text>
</comment>
<keyword evidence="4 8" id="KW-0276">Fatty acid metabolism</keyword>
<dbReference type="EC" id="2.7.8.7" evidence="8"/>
<dbReference type="NCBIfam" id="TIGR00556">
    <property type="entry name" value="pantethn_trn"/>
    <property type="match status" value="1"/>
</dbReference>
<evidence type="ECO:0000256" key="5">
    <source>
        <dbReference type="ARBA" id="ARBA00022842"/>
    </source>
</evidence>
<protein>
    <recommendedName>
        <fullName evidence="8">Holo-[acyl-carrier-protein] synthase</fullName>
        <shortName evidence="8">Holo-ACP synthase</shortName>
        <ecNumber evidence="8">2.7.8.7</ecNumber>
    </recommendedName>
    <alternativeName>
        <fullName evidence="8">4'-phosphopantetheinyl transferase AcpS</fullName>
    </alternativeName>
</protein>
<dbReference type="GO" id="GO:0000287">
    <property type="term" value="F:magnesium ion binding"/>
    <property type="evidence" value="ECO:0007669"/>
    <property type="project" value="UniProtKB-UniRule"/>
</dbReference>
<feature type="binding site" evidence="8">
    <location>
        <position position="9"/>
    </location>
    <ligand>
        <name>Mg(2+)</name>
        <dbReference type="ChEBI" id="CHEBI:18420"/>
    </ligand>
</feature>
<dbReference type="AlphaFoldDB" id="A0A4P8IQK8"/>
<dbReference type="NCBIfam" id="TIGR00516">
    <property type="entry name" value="acpS"/>
    <property type="match status" value="1"/>
</dbReference>
<evidence type="ECO:0000256" key="8">
    <source>
        <dbReference type="HAMAP-Rule" id="MF_00101"/>
    </source>
</evidence>
<dbReference type="KEGG" id="tvl:FAZ95_15650"/>
<dbReference type="OrthoDB" id="517356at2"/>
<evidence type="ECO:0000256" key="3">
    <source>
        <dbReference type="ARBA" id="ARBA00022723"/>
    </source>
</evidence>
<proteinExistence type="inferred from homology"/>
<dbReference type="EMBL" id="CP040077">
    <property type="protein sequence ID" value="QCP50461.1"/>
    <property type="molecule type" value="Genomic_DNA"/>
</dbReference>
<dbReference type="InterPro" id="IPR037143">
    <property type="entry name" value="4-PPantetheinyl_Trfase_dom_sf"/>
</dbReference>
<dbReference type="SUPFAM" id="SSF56214">
    <property type="entry name" value="4'-phosphopantetheinyl transferase"/>
    <property type="match status" value="1"/>
</dbReference>
<dbReference type="RefSeq" id="WP_137333277.1">
    <property type="nucleotide sequence ID" value="NZ_CP040077.1"/>
</dbReference>
<evidence type="ECO:0000313" key="11">
    <source>
        <dbReference type="Proteomes" id="UP000298656"/>
    </source>
</evidence>
<gene>
    <name evidence="8" type="primary">acpS</name>
    <name evidence="10" type="ORF">FAZ95_15650</name>
</gene>
<comment type="similarity">
    <text evidence="8">Belongs to the P-Pant transferase superfamily. AcpS family.</text>
</comment>
<dbReference type="GO" id="GO:0008897">
    <property type="term" value="F:holo-[acyl-carrier-protein] synthase activity"/>
    <property type="evidence" value="ECO:0007669"/>
    <property type="project" value="UniProtKB-UniRule"/>
</dbReference>
<evidence type="ECO:0000256" key="2">
    <source>
        <dbReference type="ARBA" id="ARBA00022679"/>
    </source>
</evidence>
<keyword evidence="2 8" id="KW-0808">Transferase</keyword>
<dbReference type="GO" id="GO:0005737">
    <property type="term" value="C:cytoplasm"/>
    <property type="evidence" value="ECO:0007669"/>
    <property type="project" value="UniProtKB-SubCell"/>
</dbReference>
<keyword evidence="11" id="KW-1185">Reference proteome</keyword>
<name>A0A4P8IQK8_9BURK</name>
<comment type="catalytic activity">
    <reaction evidence="8">
        <text>apo-[ACP] + CoA = holo-[ACP] + adenosine 3',5'-bisphosphate + H(+)</text>
        <dbReference type="Rhea" id="RHEA:12068"/>
        <dbReference type="Rhea" id="RHEA-COMP:9685"/>
        <dbReference type="Rhea" id="RHEA-COMP:9690"/>
        <dbReference type="ChEBI" id="CHEBI:15378"/>
        <dbReference type="ChEBI" id="CHEBI:29999"/>
        <dbReference type="ChEBI" id="CHEBI:57287"/>
        <dbReference type="ChEBI" id="CHEBI:58343"/>
        <dbReference type="ChEBI" id="CHEBI:64479"/>
        <dbReference type="EC" id="2.7.8.7"/>
    </reaction>
</comment>
<keyword evidence="3 8" id="KW-0479">Metal-binding</keyword>
<keyword evidence="6 8" id="KW-0443">Lipid metabolism</keyword>
<dbReference type="InterPro" id="IPR004568">
    <property type="entry name" value="Ppantetheine-prot_Trfase_dom"/>
</dbReference>
<keyword evidence="8" id="KW-0963">Cytoplasm</keyword>
<evidence type="ECO:0000256" key="7">
    <source>
        <dbReference type="ARBA" id="ARBA00023160"/>
    </source>
</evidence>
<keyword evidence="1 8" id="KW-0444">Lipid biosynthesis</keyword>
<accession>A0A4P8IQK8</accession>
<comment type="subcellular location">
    <subcellularLocation>
        <location evidence="8">Cytoplasm</location>
    </subcellularLocation>
</comment>